<evidence type="ECO:0008006" key="4">
    <source>
        <dbReference type="Google" id="ProtNLM"/>
    </source>
</evidence>
<reference evidence="2 3" key="1">
    <citation type="submission" date="2017-12" db="EMBL/GenBank/DDBJ databases">
        <authorList>
            <person name="Pombert J.-F."/>
            <person name="Haag K.L."/>
            <person name="Ebert D."/>
        </authorList>
    </citation>
    <scope>NUCLEOTIDE SEQUENCE [LARGE SCALE GENOMIC DNA]</scope>
    <source>
        <strain evidence="2">IL-G-3</strain>
    </source>
</reference>
<dbReference type="OrthoDB" id="10027416at2759"/>
<dbReference type="SUPFAM" id="SSF52047">
    <property type="entry name" value="RNI-like"/>
    <property type="match status" value="1"/>
</dbReference>
<dbReference type="VEuPathDB" id="MicrosporidiaDB:CWI38_0857p0010"/>
<proteinExistence type="predicted"/>
<feature type="chain" id="PRO_5020222710" description="Leucine rich repeat protein" evidence="1">
    <location>
        <begin position="18"/>
        <end position="746"/>
    </location>
</feature>
<protein>
    <recommendedName>
        <fullName evidence="4">Leucine rich repeat protein</fullName>
    </recommendedName>
</protein>
<evidence type="ECO:0000313" key="2">
    <source>
        <dbReference type="EMBL" id="TBU12193.1"/>
    </source>
</evidence>
<dbReference type="Gene3D" id="3.80.10.10">
    <property type="entry name" value="Ribonuclease Inhibitor"/>
    <property type="match status" value="2"/>
</dbReference>
<comment type="caution">
    <text evidence="2">The sequence shown here is derived from an EMBL/GenBank/DDBJ whole genome shotgun (WGS) entry which is preliminary data.</text>
</comment>
<dbReference type="EMBL" id="PITK01000857">
    <property type="protein sequence ID" value="TBU12193.1"/>
    <property type="molecule type" value="Genomic_DNA"/>
</dbReference>
<name>A0A4Q9LU70_9MICR</name>
<evidence type="ECO:0000313" key="3">
    <source>
        <dbReference type="Proteomes" id="UP000292282"/>
    </source>
</evidence>
<accession>A0A4Q9LU70</accession>
<gene>
    <name evidence="2" type="ORF">CWI38_0857p0010</name>
</gene>
<organism evidence="2 3">
    <name type="scientific">Hamiltosporidium tvaerminnensis</name>
    <dbReference type="NCBI Taxonomy" id="1176355"/>
    <lineage>
        <taxon>Eukaryota</taxon>
        <taxon>Fungi</taxon>
        <taxon>Fungi incertae sedis</taxon>
        <taxon>Microsporidia</taxon>
        <taxon>Dubosqiidae</taxon>
        <taxon>Hamiltosporidium</taxon>
    </lineage>
</organism>
<feature type="signal peptide" evidence="1">
    <location>
        <begin position="1"/>
        <end position="17"/>
    </location>
</feature>
<dbReference type="InterPro" id="IPR032675">
    <property type="entry name" value="LRR_dom_sf"/>
</dbReference>
<sequence>MIYNIFLLLMTVLTTEIQMFNLIKTKISDIKVKNTDKNNWISIFTYKDISYHYRNADNHIFRYPKDFFVRLYGFERLENIFIKEYNTNQVLYVLNRLKDFDYMNRMINTKEFLVYIDILLLFEVELGRNIKGLIFSQITNLKFINYDFASNYKKFNYNSNVQNLFLIILKQFLKYNLLTKQDIHEFFGKSDIKKNAKKIFEIKKKFRDEIRFVLTDSILQKIYKIANGDTRKQEFIKYIFSNIKIKRLTIMNTQSLNNLLQINRSARLFLYSTINELKFDSVRISSTFLLIFSRMNIFREIETLIFYNTTINSLHFYELNHFKNIKKLVFNNSLKGDYIYEYFQMLNESLPELKVLKIFEFNMKRMFNRNIIYFEKLENLKLKFMTELTDSLVFDKAFIHSFARKLTYFEGRFDFLRLSEIFFSLNDFPLLKTVILHGNQYTYLKKNLNPDISNLRFQKNLKILKISISVIKEYELYSIMNFNNLKMLKFNYCVFDISSEFFLNQNASLSKVKKIRFRYTKFPLNIFTYIIRSESLNCIDLSYSLDILNISICLINFRNKQNIIKINLSGKYLEDLTRNIFKGFSDLKDLNLSNTTRYGGDLIHILNTDICRSLEVFKYDKNTINAEDIRSIEQIKNLKYLSMLRCHFIDNCGFIPACIPIYRTLKHIDCSYSKLPYNFIKSLALFKKLRIFKLLYIEINHRKLKVLQNTSPNCKILTNEQNLSNAKAFNYIKEQFSEENILCANY</sequence>
<dbReference type="Proteomes" id="UP000292282">
    <property type="component" value="Unassembled WGS sequence"/>
</dbReference>
<evidence type="ECO:0000256" key="1">
    <source>
        <dbReference type="SAM" id="SignalP"/>
    </source>
</evidence>
<keyword evidence="1" id="KW-0732">Signal</keyword>
<dbReference type="AlphaFoldDB" id="A0A4Q9LU70"/>
<keyword evidence="3" id="KW-1185">Reference proteome</keyword>